<dbReference type="STRING" id="3983.A0A2C9WN43"/>
<feature type="compositionally biased region" description="Basic residues" evidence="5">
    <location>
        <begin position="882"/>
        <end position="898"/>
    </location>
</feature>
<evidence type="ECO:0000256" key="5">
    <source>
        <dbReference type="SAM" id="MobiDB-lite"/>
    </source>
</evidence>
<keyword evidence="7" id="KW-1185">Reference proteome</keyword>
<dbReference type="OMA" id="QVIEPMD"/>
<feature type="compositionally biased region" description="Basic residues" evidence="5">
    <location>
        <begin position="11"/>
        <end position="25"/>
    </location>
</feature>
<dbReference type="EMBL" id="CM004387">
    <property type="protein sequence ID" value="OAY61834.1"/>
    <property type="molecule type" value="Genomic_DNA"/>
</dbReference>
<gene>
    <name evidence="6" type="ORF">MANES_01G219900v8</name>
</gene>
<feature type="region of interest" description="Disordered" evidence="5">
    <location>
        <begin position="1"/>
        <end position="179"/>
    </location>
</feature>
<feature type="region of interest" description="Disordered" evidence="5">
    <location>
        <begin position="874"/>
        <end position="905"/>
    </location>
</feature>
<keyword evidence="4" id="KW-0175">Coiled coil</keyword>
<sequence length="905" mass="104164">MTASYTDMTKQRTRKAKKMAKHKSLTNKNNKIDKRTNRKTGPRLPAALLRELDHIKPKHHLDGEEDEDIVSDEENDLYEYEEGVPEEESKKNRRYDPVENYQYELPRQFKDENVQSDDDDDDNDFDGDMNKVEETHGKRKNLGQLDDDDVEEEDDERHLRMLQGITGMPTEAFDGKKKKKKVVISEAYPESEYNPSRDVLDGDGRITIEDLLGSLQGKSVCSELRKRRHQMERKSAPLQAPLPKGVRDKLERKAAYEQSKKDITKWEPLIKRNREAPSIIFDRDIDLGFSTVGAIASEFEPRTEFEKKMASLVYDDKVMEAHKEDGARLLELNKISAEDVKDKWDHIAKMRSLLFRHELKMKRIKKIKSKVYHRMMKKDRLKASSHEMLMDPEAAKEQAMKQEFKRAEERMTLKHKNRSKWARRVLERGLNVQDEGTRAAVAEQLHQHALLTRKMNSMKDSSSDDSSDEEFDEISVGSDHDGASKMLAKAKEKTLKVLEEDDEVPNSGVLSLPFMVRGLKKRKEEAEEEAKLALKEYESSLKQLEDTDVAENTQVGNVSGRRVFGASKTQVTEPNNKKKLDNAYGSSDSEDEFRDREDNTGLGRTNVVQKDVNIKSVLFSEDSENRQDSEFKSFDDIVEGTGPKTTYEVAIFASDTWKKMKSQNEAGTEVRRSPKVVEPAVQNQDTDEVREESDTDSEGQMVDGILSSGPKRSYELPSQEELIREAFAGDDVEEEFTKDKEEILNDENPEPEKPVSLPGWGQWTHVQKKKGLPSWMVEEHEIAERKREEALKKRKDAHLKHVIISEKLDKKAEKLHTKTLPYPFTSKEVFEHSIRMPIGPDFNPATAVGALNRPEVVKKPGLIIKPVKFEDVDPYEREEHKRSGHKQKQRANRIRQRVKPVVAKS</sequence>
<feature type="region of interest" description="Disordered" evidence="5">
    <location>
        <begin position="452"/>
        <end position="480"/>
    </location>
</feature>
<feature type="compositionally biased region" description="Acidic residues" evidence="5">
    <location>
        <begin position="463"/>
        <end position="473"/>
    </location>
</feature>
<keyword evidence="2" id="KW-0597">Phosphoprotein</keyword>
<dbReference type="GO" id="GO:0005730">
    <property type="term" value="C:nucleolus"/>
    <property type="evidence" value="ECO:0000318"/>
    <property type="project" value="GO_Central"/>
</dbReference>
<dbReference type="Gramene" id="Manes.01G219900.1.v8.1">
    <property type="protein sequence ID" value="Manes.01G219900.1.v8.1.CDS"/>
    <property type="gene ID" value="Manes.01G219900.v8.1"/>
</dbReference>
<evidence type="ECO:0000313" key="6">
    <source>
        <dbReference type="EMBL" id="OAY61834.1"/>
    </source>
</evidence>
<dbReference type="InterPro" id="IPR006709">
    <property type="entry name" value="SSU_processome_Utp14"/>
</dbReference>
<dbReference type="GO" id="GO:0032040">
    <property type="term" value="C:small-subunit processome"/>
    <property type="evidence" value="ECO:0000318"/>
    <property type="project" value="GO_Central"/>
</dbReference>
<evidence type="ECO:0000256" key="1">
    <source>
        <dbReference type="ARBA" id="ARBA00004604"/>
    </source>
</evidence>
<feature type="compositionally biased region" description="Acidic residues" evidence="5">
    <location>
        <begin position="685"/>
        <end position="697"/>
    </location>
</feature>
<dbReference type="OrthoDB" id="277439at2759"/>
<feature type="coiled-coil region" evidence="4">
    <location>
        <begin position="516"/>
        <end position="547"/>
    </location>
</feature>
<feature type="compositionally biased region" description="Acidic residues" evidence="5">
    <location>
        <begin position="114"/>
        <end position="127"/>
    </location>
</feature>
<organism evidence="6 7">
    <name type="scientific">Manihot esculenta</name>
    <name type="common">Cassava</name>
    <name type="synonym">Jatropha manihot</name>
    <dbReference type="NCBI Taxonomy" id="3983"/>
    <lineage>
        <taxon>Eukaryota</taxon>
        <taxon>Viridiplantae</taxon>
        <taxon>Streptophyta</taxon>
        <taxon>Embryophyta</taxon>
        <taxon>Tracheophyta</taxon>
        <taxon>Spermatophyta</taxon>
        <taxon>Magnoliopsida</taxon>
        <taxon>eudicotyledons</taxon>
        <taxon>Gunneridae</taxon>
        <taxon>Pentapetalae</taxon>
        <taxon>rosids</taxon>
        <taxon>fabids</taxon>
        <taxon>Malpighiales</taxon>
        <taxon>Euphorbiaceae</taxon>
        <taxon>Crotonoideae</taxon>
        <taxon>Manihoteae</taxon>
        <taxon>Manihot</taxon>
    </lineage>
</organism>
<reference evidence="7" key="1">
    <citation type="journal article" date="2016" name="Nat. Biotechnol.">
        <title>Sequencing wild and cultivated cassava and related species reveals extensive interspecific hybridization and genetic diversity.</title>
        <authorList>
            <person name="Bredeson J.V."/>
            <person name="Lyons J.B."/>
            <person name="Prochnik S.E."/>
            <person name="Wu G.A."/>
            <person name="Ha C.M."/>
            <person name="Edsinger-Gonzales E."/>
            <person name="Grimwood J."/>
            <person name="Schmutz J."/>
            <person name="Rabbi I.Y."/>
            <person name="Egesi C."/>
            <person name="Nauluvula P."/>
            <person name="Lebot V."/>
            <person name="Ndunguru J."/>
            <person name="Mkamilo G."/>
            <person name="Bart R.S."/>
            <person name="Setter T.L."/>
            <person name="Gleadow R.M."/>
            <person name="Kulakow P."/>
            <person name="Ferguson M.E."/>
            <person name="Rounsley S."/>
            <person name="Rokhsar D.S."/>
        </authorList>
    </citation>
    <scope>NUCLEOTIDE SEQUENCE [LARGE SCALE GENOMIC DNA]</scope>
    <source>
        <strain evidence="7">cv. AM560-2</strain>
    </source>
</reference>
<dbReference type="PANTHER" id="PTHR14150:SF12">
    <property type="entry name" value="U3 SMALL NUCLEOLAR RNA-ASSOCIATED PROTEIN 14 HOMOLOG A"/>
    <property type="match status" value="1"/>
</dbReference>
<keyword evidence="3" id="KW-0539">Nucleus</keyword>
<protein>
    <submittedName>
        <fullName evidence="6">Uncharacterized protein</fullName>
    </submittedName>
</protein>
<feature type="compositionally biased region" description="Acidic residues" evidence="5">
    <location>
        <begin position="145"/>
        <end position="155"/>
    </location>
</feature>
<comment type="subcellular location">
    <subcellularLocation>
        <location evidence="1">Nucleus</location>
        <location evidence="1">Nucleolus</location>
    </subcellularLocation>
</comment>
<evidence type="ECO:0000256" key="3">
    <source>
        <dbReference type="ARBA" id="ARBA00023242"/>
    </source>
</evidence>
<dbReference type="Proteomes" id="UP000091857">
    <property type="component" value="Chromosome 1"/>
</dbReference>
<dbReference type="PANTHER" id="PTHR14150">
    <property type="entry name" value="U3 SMALL NUCLEOLAR RNA-ASSOCIATED PROTEIN 14"/>
    <property type="match status" value="1"/>
</dbReference>
<feature type="compositionally biased region" description="Basic and acidic residues" evidence="5">
    <location>
        <begin position="87"/>
        <end position="97"/>
    </location>
</feature>
<dbReference type="GO" id="GO:0006364">
    <property type="term" value="P:rRNA processing"/>
    <property type="evidence" value="ECO:0007669"/>
    <property type="project" value="InterPro"/>
</dbReference>
<evidence type="ECO:0000313" key="7">
    <source>
        <dbReference type="Proteomes" id="UP000091857"/>
    </source>
</evidence>
<feature type="region of interest" description="Disordered" evidence="5">
    <location>
        <begin position="663"/>
        <end position="714"/>
    </location>
</feature>
<evidence type="ECO:0000256" key="2">
    <source>
        <dbReference type="ARBA" id="ARBA00022553"/>
    </source>
</evidence>
<dbReference type="Pfam" id="PF04615">
    <property type="entry name" value="Utp14"/>
    <property type="match status" value="1"/>
</dbReference>
<feature type="region of interest" description="Disordered" evidence="5">
    <location>
        <begin position="548"/>
        <end position="605"/>
    </location>
</feature>
<feature type="compositionally biased region" description="Acidic residues" evidence="5">
    <location>
        <begin position="63"/>
        <end position="86"/>
    </location>
</feature>
<feature type="region of interest" description="Disordered" evidence="5">
    <location>
        <begin position="730"/>
        <end position="760"/>
    </location>
</feature>
<accession>A0A2C9WN43</accession>
<dbReference type="AlphaFoldDB" id="A0A2C9WN43"/>
<proteinExistence type="predicted"/>
<name>A0A2C9WN43_MANES</name>
<comment type="caution">
    <text evidence="6">The sequence shown here is derived from an EMBL/GenBank/DDBJ whole genome shotgun (WGS) entry which is preliminary data.</text>
</comment>
<evidence type="ECO:0000256" key="4">
    <source>
        <dbReference type="SAM" id="Coils"/>
    </source>
</evidence>